<dbReference type="InterPro" id="IPR036188">
    <property type="entry name" value="FAD/NAD-bd_sf"/>
</dbReference>
<dbReference type="AlphaFoldDB" id="A0A6S7BBZ3"/>
<dbReference type="Proteomes" id="UP000494365">
    <property type="component" value="Unassembled WGS sequence"/>
</dbReference>
<dbReference type="SUPFAM" id="SSF51905">
    <property type="entry name" value="FAD/NAD(P)-binding domain"/>
    <property type="match status" value="1"/>
</dbReference>
<sequence length="96" mass="10176">MNNTMVCNGEASQLDAPINESFDVLIIGAGLAGCTAARLFALQGLHVALVERHADVAAFKQLCTHYIQASATPTLRRLGLDRLIEDAGGLRNGVDI</sequence>
<evidence type="ECO:0000259" key="1">
    <source>
        <dbReference type="Pfam" id="PF01494"/>
    </source>
</evidence>
<dbReference type="GO" id="GO:0071949">
    <property type="term" value="F:FAD binding"/>
    <property type="evidence" value="ECO:0007669"/>
    <property type="project" value="InterPro"/>
</dbReference>
<protein>
    <recommendedName>
        <fullName evidence="1">FAD-binding domain-containing protein</fullName>
    </recommendedName>
</protein>
<reference evidence="2 3" key="1">
    <citation type="submission" date="2020-04" db="EMBL/GenBank/DDBJ databases">
        <authorList>
            <person name="De Canck E."/>
        </authorList>
    </citation>
    <scope>NUCLEOTIDE SEQUENCE [LARGE SCALE GENOMIC DNA]</scope>
    <source>
        <strain evidence="2 3">LMG 28614</strain>
    </source>
</reference>
<evidence type="ECO:0000313" key="2">
    <source>
        <dbReference type="EMBL" id="CAB3793089.1"/>
    </source>
</evidence>
<dbReference type="Gene3D" id="3.50.50.60">
    <property type="entry name" value="FAD/NAD(P)-binding domain"/>
    <property type="match status" value="1"/>
</dbReference>
<gene>
    <name evidence="2" type="ORF">LMG28614_03647</name>
</gene>
<keyword evidence="3" id="KW-1185">Reference proteome</keyword>
<dbReference type="Pfam" id="PF01494">
    <property type="entry name" value="FAD_binding_3"/>
    <property type="match status" value="1"/>
</dbReference>
<evidence type="ECO:0000313" key="3">
    <source>
        <dbReference type="Proteomes" id="UP000494365"/>
    </source>
</evidence>
<feature type="domain" description="FAD-binding" evidence="1">
    <location>
        <begin position="22"/>
        <end position="89"/>
    </location>
</feature>
<dbReference type="InterPro" id="IPR002938">
    <property type="entry name" value="FAD-bd"/>
</dbReference>
<organism evidence="2 3">
    <name type="scientific">Paraburkholderia ultramafica</name>
    <dbReference type="NCBI Taxonomy" id="1544867"/>
    <lineage>
        <taxon>Bacteria</taxon>
        <taxon>Pseudomonadati</taxon>
        <taxon>Pseudomonadota</taxon>
        <taxon>Betaproteobacteria</taxon>
        <taxon>Burkholderiales</taxon>
        <taxon>Burkholderiaceae</taxon>
        <taxon>Paraburkholderia</taxon>
    </lineage>
</organism>
<name>A0A6S7BBZ3_9BURK</name>
<proteinExistence type="predicted"/>
<dbReference type="EMBL" id="CADIKK010000016">
    <property type="protein sequence ID" value="CAB3793089.1"/>
    <property type="molecule type" value="Genomic_DNA"/>
</dbReference>
<accession>A0A6S7BBZ3</accession>